<sequence length="459" mass="49327">MKTLADPQHALADGLDAIRAEFQVPDGFPPAVLAAAAEAAKRQPTDHVDRTNRAFVTLDPATSTDLDQAFAIEAAGADLLLHYAIADVAWFVDDDGVIDREAWTRGETLYLPDRKAGLYPPILAEGAASLLPDGPRPAIVFTVRIDPSGAVALDGVERALIRSRAKLAYATAIDADLPAGFADLATRIQRDERRRGASRVDPPEQEVERVDGALALRFRPRLVAEDRNAALSLATNMAVGQALLAHHTGLFRVMAAPDDAAKLRLRNTAKAFALAWPDAQPLADFTRTLDAAQPRAAAFMLAVRRAGHGASYAPWHDGETPWHAAVAATYAQATAPLRRLADRYVIRAAVAVANGQPVPAVVTAAFDRLPKVIARADATAGRIDRAVIDLAEAIMLRSRVGDSFAAVVTDTDDRGARIQLSDYPIIARVDTTAMPGDALIVRLAAIDMQRRTIEFKRVH</sequence>
<dbReference type="Pfam" id="PF18614">
    <property type="entry name" value="RNase_II_C_S1"/>
    <property type="match status" value="1"/>
</dbReference>
<dbReference type="SUPFAM" id="SSF50249">
    <property type="entry name" value="Nucleic acid-binding proteins"/>
    <property type="match status" value="1"/>
</dbReference>
<dbReference type="GO" id="GO:0005829">
    <property type="term" value="C:cytosol"/>
    <property type="evidence" value="ECO:0007669"/>
    <property type="project" value="TreeGrafter"/>
</dbReference>
<gene>
    <name evidence="2" type="ORF">EAH84_10300</name>
</gene>
<evidence type="ECO:0000313" key="3">
    <source>
        <dbReference type="Proteomes" id="UP000318413"/>
    </source>
</evidence>
<dbReference type="GO" id="GO:0004540">
    <property type="term" value="F:RNA nuclease activity"/>
    <property type="evidence" value="ECO:0007669"/>
    <property type="project" value="InterPro"/>
</dbReference>
<dbReference type="OrthoDB" id="5800376at2"/>
<dbReference type="PANTHER" id="PTHR23355:SF9">
    <property type="entry name" value="DIS3-LIKE EXONUCLEASE 2"/>
    <property type="match status" value="1"/>
</dbReference>
<protein>
    <submittedName>
        <fullName evidence="2">RNB domain-containing ribonuclease</fullName>
    </submittedName>
</protein>
<dbReference type="RefSeq" id="WP_140871637.1">
    <property type="nucleotide sequence ID" value="NZ_RCZK01000007.1"/>
</dbReference>
<accession>A0A502CJ79</accession>
<dbReference type="GO" id="GO:0006402">
    <property type="term" value="P:mRNA catabolic process"/>
    <property type="evidence" value="ECO:0007669"/>
    <property type="project" value="TreeGrafter"/>
</dbReference>
<proteinExistence type="predicted"/>
<dbReference type="InterPro" id="IPR001900">
    <property type="entry name" value="RNase_II/R"/>
</dbReference>
<dbReference type="Pfam" id="PF00773">
    <property type="entry name" value="RNB"/>
    <property type="match status" value="1"/>
</dbReference>
<dbReference type="InterPro" id="IPR012340">
    <property type="entry name" value="NA-bd_OB-fold"/>
</dbReference>
<keyword evidence="3" id="KW-1185">Reference proteome</keyword>
<dbReference type="PANTHER" id="PTHR23355">
    <property type="entry name" value="RIBONUCLEASE"/>
    <property type="match status" value="1"/>
</dbReference>
<comment type="caution">
    <text evidence="2">The sequence shown here is derived from an EMBL/GenBank/DDBJ whole genome shotgun (WGS) entry which is preliminary data.</text>
</comment>
<name>A0A502CJ79_9SPHN</name>
<dbReference type="InterPro" id="IPR050180">
    <property type="entry name" value="RNR_Ribonuclease"/>
</dbReference>
<evidence type="ECO:0000259" key="1">
    <source>
        <dbReference type="SMART" id="SM00955"/>
    </source>
</evidence>
<feature type="domain" description="RNB" evidence="1">
    <location>
        <begin position="47"/>
        <end position="355"/>
    </location>
</feature>
<organism evidence="2 3">
    <name type="scientific">Sphingomonas oligophenolica</name>
    <dbReference type="NCBI Taxonomy" id="301154"/>
    <lineage>
        <taxon>Bacteria</taxon>
        <taxon>Pseudomonadati</taxon>
        <taxon>Pseudomonadota</taxon>
        <taxon>Alphaproteobacteria</taxon>
        <taxon>Sphingomonadales</taxon>
        <taxon>Sphingomonadaceae</taxon>
        <taxon>Sphingomonas</taxon>
    </lineage>
</organism>
<dbReference type="SMART" id="SM00955">
    <property type="entry name" value="RNB"/>
    <property type="match status" value="1"/>
</dbReference>
<dbReference type="AlphaFoldDB" id="A0A502CJ79"/>
<evidence type="ECO:0000313" key="2">
    <source>
        <dbReference type="EMBL" id="TPG12129.1"/>
    </source>
</evidence>
<reference evidence="2 3" key="1">
    <citation type="journal article" date="2019" name="Environ. Microbiol.">
        <title>Species interactions and distinct microbial communities in high Arctic permafrost affected cryosols are associated with the CH4 and CO2 gas fluxes.</title>
        <authorList>
            <person name="Altshuler I."/>
            <person name="Hamel J."/>
            <person name="Turney S."/>
            <person name="Magnuson E."/>
            <person name="Levesque R."/>
            <person name="Greer C."/>
            <person name="Whyte L.G."/>
        </authorList>
    </citation>
    <scope>NUCLEOTIDE SEQUENCE [LARGE SCALE GENOMIC DNA]</scope>
    <source>
        <strain evidence="2 3">S5.1</strain>
    </source>
</reference>
<dbReference type="GO" id="GO:0003723">
    <property type="term" value="F:RNA binding"/>
    <property type="evidence" value="ECO:0007669"/>
    <property type="project" value="InterPro"/>
</dbReference>
<dbReference type="Proteomes" id="UP000318413">
    <property type="component" value="Unassembled WGS sequence"/>
</dbReference>
<dbReference type="EMBL" id="RCZK01000007">
    <property type="protein sequence ID" value="TPG12129.1"/>
    <property type="molecule type" value="Genomic_DNA"/>
</dbReference>
<dbReference type="InterPro" id="IPR040596">
    <property type="entry name" value="RNase_II_C_S1"/>
</dbReference>